<name>A0A427B6Z3_ENSVE</name>
<dbReference type="Proteomes" id="UP000287651">
    <property type="component" value="Unassembled WGS sequence"/>
</dbReference>
<evidence type="ECO:0000313" key="3">
    <source>
        <dbReference type="Proteomes" id="UP000287651"/>
    </source>
</evidence>
<proteinExistence type="predicted"/>
<protein>
    <submittedName>
        <fullName evidence="2">Uncharacterized protein</fullName>
    </submittedName>
</protein>
<feature type="region of interest" description="Disordered" evidence="1">
    <location>
        <begin position="82"/>
        <end position="109"/>
    </location>
</feature>
<evidence type="ECO:0000313" key="2">
    <source>
        <dbReference type="EMBL" id="RRT84252.1"/>
    </source>
</evidence>
<evidence type="ECO:0000256" key="1">
    <source>
        <dbReference type="SAM" id="MobiDB-lite"/>
    </source>
</evidence>
<dbReference type="AlphaFoldDB" id="A0A427B6Z3"/>
<reference evidence="2 3" key="1">
    <citation type="journal article" date="2014" name="Agronomy (Basel)">
        <title>A Draft Genome Sequence for Ensete ventricosum, the Drought-Tolerant Tree Against Hunger.</title>
        <authorList>
            <person name="Harrison J."/>
            <person name="Moore K.A."/>
            <person name="Paszkiewicz K."/>
            <person name="Jones T."/>
            <person name="Grant M."/>
            <person name="Ambacheew D."/>
            <person name="Muzemil S."/>
            <person name="Studholme D.J."/>
        </authorList>
    </citation>
    <scope>NUCLEOTIDE SEQUENCE [LARGE SCALE GENOMIC DNA]</scope>
</reference>
<sequence>MGQLSYEYEYTIILARFQARYPDMGVDRDSFTEKPEDNSMPMETYTGGRSMTLGSHPQSYIPCLWQSPQRHFSAYPIRPSLNRDDTSYHPPQPPIDAENGSPSIGAPVAKSPRQWPPGGFYTCEGGGCHTKSLLLLQYLATLSTTSVGFLGPLMAPHAFSRIASRPSSIVLWADQRVRIPGYHCRG</sequence>
<accession>A0A427B6Z3</accession>
<organism evidence="2 3">
    <name type="scientific">Ensete ventricosum</name>
    <name type="common">Abyssinian banana</name>
    <name type="synonym">Musa ensete</name>
    <dbReference type="NCBI Taxonomy" id="4639"/>
    <lineage>
        <taxon>Eukaryota</taxon>
        <taxon>Viridiplantae</taxon>
        <taxon>Streptophyta</taxon>
        <taxon>Embryophyta</taxon>
        <taxon>Tracheophyta</taxon>
        <taxon>Spermatophyta</taxon>
        <taxon>Magnoliopsida</taxon>
        <taxon>Liliopsida</taxon>
        <taxon>Zingiberales</taxon>
        <taxon>Musaceae</taxon>
        <taxon>Ensete</taxon>
    </lineage>
</organism>
<dbReference type="EMBL" id="AMZH03000336">
    <property type="protein sequence ID" value="RRT84252.1"/>
    <property type="molecule type" value="Genomic_DNA"/>
</dbReference>
<comment type="caution">
    <text evidence="2">The sequence shown here is derived from an EMBL/GenBank/DDBJ whole genome shotgun (WGS) entry which is preliminary data.</text>
</comment>
<gene>
    <name evidence="2" type="ORF">B296_00015073</name>
</gene>